<dbReference type="RefSeq" id="WP_058919175.1">
    <property type="nucleotide sequence ID" value="NZ_JBHSQC010000015.1"/>
</dbReference>
<evidence type="ECO:0000313" key="6">
    <source>
        <dbReference type="Proteomes" id="UP001597285"/>
    </source>
</evidence>
<organism evidence="5 6">
    <name type="scientific">Carnobacterium antarcticum</name>
    <dbReference type="NCBI Taxonomy" id="2126436"/>
    <lineage>
        <taxon>Bacteria</taxon>
        <taxon>Bacillati</taxon>
        <taxon>Bacillota</taxon>
        <taxon>Bacilli</taxon>
        <taxon>Lactobacillales</taxon>
        <taxon>Carnobacteriaceae</taxon>
        <taxon>Carnobacterium</taxon>
    </lineage>
</organism>
<keyword evidence="2" id="KW-0238">DNA-binding</keyword>
<evidence type="ECO:0000256" key="2">
    <source>
        <dbReference type="ARBA" id="ARBA00023125"/>
    </source>
</evidence>
<evidence type="ECO:0000259" key="4">
    <source>
        <dbReference type="PROSITE" id="PS50949"/>
    </source>
</evidence>
<feature type="domain" description="HTH gntR-type" evidence="4">
    <location>
        <begin position="1"/>
        <end position="69"/>
    </location>
</feature>
<dbReference type="InterPro" id="IPR036390">
    <property type="entry name" value="WH_DNA-bd_sf"/>
</dbReference>
<protein>
    <submittedName>
        <fullName evidence="5">GntR family transcriptional regulator</fullName>
    </submittedName>
</protein>
<keyword evidence="1" id="KW-0805">Transcription regulation</keyword>
<evidence type="ECO:0000313" key="5">
    <source>
        <dbReference type="EMBL" id="MFD1798771.1"/>
    </source>
</evidence>
<dbReference type="PANTHER" id="PTHR44846:SF5">
    <property type="entry name" value="HTH-TYPE TRANSCRIPTIONAL REGULATOR GMUR"/>
    <property type="match status" value="1"/>
</dbReference>
<dbReference type="PANTHER" id="PTHR44846">
    <property type="entry name" value="MANNOSYL-D-GLYCERATE TRANSPORT/METABOLISM SYSTEM REPRESSOR MNGR-RELATED"/>
    <property type="match status" value="1"/>
</dbReference>
<dbReference type="SUPFAM" id="SSF64288">
    <property type="entry name" value="Chorismate lyase-like"/>
    <property type="match status" value="1"/>
</dbReference>
<dbReference type="PRINTS" id="PR00035">
    <property type="entry name" value="HTHGNTR"/>
</dbReference>
<dbReference type="SMART" id="SM00345">
    <property type="entry name" value="HTH_GNTR"/>
    <property type="match status" value="1"/>
</dbReference>
<dbReference type="SMART" id="SM00866">
    <property type="entry name" value="UTRA"/>
    <property type="match status" value="1"/>
</dbReference>
<dbReference type="Pfam" id="PF07702">
    <property type="entry name" value="UTRA"/>
    <property type="match status" value="1"/>
</dbReference>
<dbReference type="SUPFAM" id="SSF46785">
    <property type="entry name" value="Winged helix' DNA-binding domain"/>
    <property type="match status" value="1"/>
</dbReference>
<keyword evidence="3" id="KW-0804">Transcription</keyword>
<proteinExistence type="predicted"/>
<sequence length="238" mass="27768">MVKYEAIANEIRKRILRGVYPVESLIPDQISLSKEFNVSRMTMKKALDILAMEGLIYRQRGSGTYVMKTALLNKQDAVVNEYDGLTKQLKGHEITSKVIQFNVEFPSEEIMEHLMIKKNQPVYNLIRLRIVDGKPYVLEHTHMPTDLATGLTEEIMEHSIYRYIHEELGLQFGGAFRKIHADKPSKYDQEYLDCKSDDPVLEVEQVVYLKDGRPFEYSRSRHRYDTRSYTMADINKNI</sequence>
<dbReference type="InterPro" id="IPR011663">
    <property type="entry name" value="UTRA"/>
</dbReference>
<gene>
    <name evidence="5" type="ORF">ACFSBK_02710</name>
</gene>
<dbReference type="EMBL" id="JBHUFF010000008">
    <property type="protein sequence ID" value="MFD1798771.1"/>
    <property type="molecule type" value="Genomic_DNA"/>
</dbReference>
<dbReference type="Pfam" id="PF00392">
    <property type="entry name" value="GntR"/>
    <property type="match status" value="1"/>
</dbReference>
<dbReference type="Gene3D" id="3.40.1410.10">
    <property type="entry name" value="Chorismate lyase-like"/>
    <property type="match status" value="1"/>
</dbReference>
<accession>A0ABW4NKG5</accession>
<dbReference type="InterPro" id="IPR050679">
    <property type="entry name" value="Bact_HTH_transcr_reg"/>
</dbReference>
<dbReference type="InterPro" id="IPR036388">
    <property type="entry name" value="WH-like_DNA-bd_sf"/>
</dbReference>
<reference evidence="6" key="1">
    <citation type="journal article" date="2019" name="Int. J. Syst. Evol. Microbiol.">
        <title>The Global Catalogue of Microorganisms (GCM) 10K type strain sequencing project: providing services to taxonomists for standard genome sequencing and annotation.</title>
        <authorList>
            <consortium name="The Broad Institute Genomics Platform"/>
            <consortium name="The Broad Institute Genome Sequencing Center for Infectious Disease"/>
            <person name="Wu L."/>
            <person name="Ma J."/>
        </authorList>
    </citation>
    <scope>NUCLEOTIDE SEQUENCE [LARGE SCALE GENOMIC DNA]</scope>
    <source>
        <strain evidence="6">KCTC 42143</strain>
    </source>
</reference>
<dbReference type="CDD" id="cd07377">
    <property type="entry name" value="WHTH_GntR"/>
    <property type="match status" value="1"/>
</dbReference>
<name>A0ABW4NKG5_9LACT</name>
<dbReference type="InterPro" id="IPR000524">
    <property type="entry name" value="Tscrpt_reg_HTH_GntR"/>
</dbReference>
<comment type="caution">
    <text evidence="5">The sequence shown here is derived from an EMBL/GenBank/DDBJ whole genome shotgun (WGS) entry which is preliminary data.</text>
</comment>
<evidence type="ECO:0000256" key="1">
    <source>
        <dbReference type="ARBA" id="ARBA00023015"/>
    </source>
</evidence>
<keyword evidence="6" id="KW-1185">Reference proteome</keyword>
<dbReference type="PROSITE" id="PS50949">
    <property type="entry name" value="HTH_GNTR"/>
    <property type="match status" value="1"/>
</dbReference>
<evidence type="ECO:0000256" key="3">
    <source>
        <dbReference type="ARBA" id="ARBA00023163"/>
    </source>
</evidence>
<dbReference type="Proteomes" id="UP001597285">
    <property type="component" value="Unassembled WGS sequence"/>
</dbReference>
<dbReference type="InterPro" id="IPR028978">
    <property type="entry name" value="Chorismate_lyase_/UTRA_dom_sf"/>
</dbReference>
<dbReference type="Gene3D" id="1.10.10.10">
    <property type="entry name" value="Winged helix-like DNA-binding domain superfamily/Winged helix DNA-binding domain"/>
    <property type="match status" value="1"/>
</dbReference>